<evidence type="ECO:0000256" key="7">
    <source>
        <dbReference type="ARBA" id="ARBA00023136"/>
    </source>
</evidence>
<dbReference type="GO" id="GO:0012505">
    <property type="term" value="C:endomembrane system"/>
    <property type="evidence" value="ECO:0007669"/>
    <property type="project" value="TreeGrafter"/>
</dbReference>
<evidence type="ECO:0000313" key="11">
    <source>
        <dbReference type="Proteomes" id="UP000770717"/>
    </source>
</evidence>
<keyword evidence="11" id="KW-1185">Reference proteome</keyword>
<evidence type="ECO:0000256" key="1">
    <source>
        <dbReference type="ARBA" id="ARBA00004141"/>
    </source>
</evidence>
<evidence type="ECO:0000256" key="6">
    <source>
        <dbReference type="ARBA" id="ARBA00022989"/>
    </source>
</evidence>
<feature type="transmembrane region" description="Helical" evidence="8">
    <location>
        <begin position="37"/>
        <end position="60"/>
    </location>
</feature>
<dbReference type="PANTHER" id="PTHR22763:SF164">
    <property type="entry name" value="RING FINGER PROTEIN 145-LIKE"/>
    <property type="match status" value="1"/>
</dbReference>
<evidence type="ECO:0000256" key="3">
    <source>
        <dbReference type="ARBA" id="ARBA00022723"/>
    </source>
</evidence>
<keyword evidence="5" id="KW-0862">Zinc</keyword>
<keyword evidence="4" id="KW-0863">Zinc-finger</keyword>
<reference evidence="10" key="1">
    <citation type="thesis" date="2020" institute="ProQuest LLC" country="789 East Eisenhower Parkway, Ann Arbor, MI, USA">
        <title>Comparative Genomics and Chromosome Evolution.</title>
        <authorList>
            <person name="Mudd A.B."/>
        </authorList>
    </citation>
    <scope>NUCLEOTIDE SEQUENCE</scope>
    <source>
        <strain evidence="10">HN-11 Male</strain>
        <tissue evidence="10">Kidney and liver</tissue>
    </source>
</reference>
<dbReference type="PANTHER" id="PTHR22763">
    <property type="entry name" value="RING ZINC FINGER PROTEIN"/>
    <property type="match status" value="1"/>
</dbReference>
<dbReference type="InterPro" id="IPR025754">
    <property type="entry name" value="TRC8_N_dom"/>
</dbReference>
<organism evidence="10 11">
    <name type="scientific">Eleutherodactylus coqui</name>
    <name type="common">Puerto Rican coqui</name>
    <dbReference type="NCBI Taxonomy" id="57060"/>
    <lineage>
        <taxon>Eukaryota</taxon>
        <taxon>Metazoa</taxon>
        <taxon>Chordata</taxon>
        <taxon>Craniata</taxon>
        <taxon>Vertebrata</taxon>
        <taxon>Euteleostomi</taxon>
        <taxon>Amphibia</taxon>
        <taxon>Batrachia</taxon>
        <taxon>Anura</taxon>
        <taxon>Neobatrachia</taxon>
        <taxon>Hyloidea</taxon>
        <taxon>Eleutherodactylidae</taxon>
        <taxon>Eleutherodactylinae</taxon>
        <taxon>Eleutherodactylus</taxon>
        <taxon>Eleutherodactylus</taxon>
    </lineage>
</organism>
<sequence length="129" mass="14320">MGCGRSLYMVSRAGADALSWLRQVTDFSRLMVVGMSLWSQIAVPLLFLVFWLVVFVLHIVSTLTSRPGALEQQGPLFIFLNSVAECCGTPYCLLGLTFTVSYLALGMLNLCKFYLQGYTALQNGNVMHR</sequence>
<evidence type="ECO:0000256" key="4">
    <source>
        <dbReference type="ARBA" id="ARBA00022771"/>
    </source>
</evidence>
<dbReference type="EMBL" id="WNTK01053505">
    <property type="protein sequence ID" value="KAG9460611.1"/>
    <property type="molecule type" value="Genomic_DNA"/>
</dbReference>
<accession>A0A8J6B341</accession>
<dbReference type="Pfam" id="PF13705">
    <property type="entry name" value="TRC8_N"/>
    <property type="match status" value="1"/>
</dbReference>
<dbReference type="GO" id="GO:0036503">
    <property type="term" value="P:ERAD pathway"/>
    <property type="evidence" value="ECO:0007669"/>
    <property type="project" value="TreeGrafter"/>
</dbReference>
<dbReference type="GO" id="GO:0061630">
    <property type="term" value="F:ubiquitin protein ligase activity"/>
    <property type="evidence" value="ECO:0007669"/>
    <property type="project" value="TreeGrafter"/>
</dbReference>
<gene>
    <name evidence="10" type="ORF">GDO78_020695</name>
</gene>
<dbReference type="GO" id="GO:0008270">
    <property type="term" value="F:zinc ion binding"/>
    <property type="evidence" value="ECO:0007669"/>
    <property type="project" value="UniProtKB-KW"/>
</dbReference>
<comment type="caution">
    <text evidence="10">The sequence shown here is derived from an EMBL/GenBank/DDBJ whole genome shotgun (WGS) entry which is preliminary data.</text>
</comment>
<dbReference type="Proteomes" id="UP000770717">
    <property type="component" value="Unassembled WGS sequence"/>
</dbReference>
<dbReference type="GO" id="GO:0043161">
    <property type="term" value="P:proteasome-mediated ubiquitin-dependent protein catabolic process"/>
    <property type="evidence" value="ECO:0007669"/>
    <property type="project" value="TreeGrafter"/>
</dbReference>
<evidence type="ECO:0000259" key="9">
    <source>
        <dbReference type="Pfam" id="PF13705"/>
    </source>
</evidence>
<feature type="domain" description="TRC8-like N-terminal" evidence="9">
    <location>
        <begin position="6"/>
        <end position="125"/>
    </location>
</feature>
<keyword evidence="6 8" id="KW-1133">Transmembrane helix</keyword>
<proteinExistence type="predicted"/>
<comment type="subcellular location">
    <subcellularLocation>
        <location evidence="1">Membrane</location>
        <topology evidence="1">Multi-pass membrane protein</topology>
    </subcellularLocation>
</comment>
<dbReference type="OrthoDB" id="4752984at2759"/>
<protein>
    <recommendedName>
        <fullName evidence="9">TRC8-like N-terminal domain-containing protein</fullName>
    </recommendedName>
</protein>
<evidence type="ECO:0000313" key="10">
    <source>
        <dbReference type="EMBL" id="KAG9460611.1"/>
    </source>
</evidence>
<evidence type="ECO:0000256" key="2">
    <source>
        <dbReference type="ARBA" id="ARBA00022692"/>
    </source>
</evidence>
<keyword evidence="2 8" id="KW-0812">Transmembrane</keyword>
<name>A0A8J6B341_ELECQ</name>
<keyword evidence="7 8" id="KW-0472">Membrane</keyword>
<dbReference type="GO" id="GO:0016020">
    <property type="term" value="C:membrane"/>
    <property type="evidence" value="ECO:0007669"/>
    <property type="project" value="UniProtKB-SubCell"/>
</dbReference>
<evidence type="ECO:0000256" key="5">
    <source>
        <dbReference type="ARBA" id="ARBA00022833"/>
    </source>
</evidence>
<evidence type="ECO:0000256" key="8">
    <source>
        <dbReference type="SAM" id="Phobius"/>
    </source>
</evidence>
<dbReference type="InterPro" id="IPR050731">
    <property type="entry name" value="HRD1_E3_ubiq-ligases"/>
</dbReference>
<keyword evidence="3" id="KW-0479">Metal-binding</keyword>
<dbReference type="AlphaFoldDB" id="A0A8J6B341"/>